<dbReference type="Gene3D" id="3.80.30.20">
    <property type="entry name" value="tm_1862 like domain"/>
    <property type="match status" value="1"/>
</dbReference>
<organism evidence="14 15">
    <name type="scientific">Marinisporobacter balticus</name>
    <dbReference type="NCBI Taxonomy" id="2018667"/>
    <lineage>
        <taxon>Bacteria</taxon>
        <taxon>Bacillati</taxon>
        <taxon>Bacillota</taxon>
        <taxon>Clostridia</taxon>
        <taxon>Peptostreptococcales</taxon>
        <taxon>Thermotaleaceae</taxon>
        <taxon>Marinisporobacter</taxon>
    </lineage>
</organism>
<dbReference type="GO" id="GO:0035597">
    <property type="term" value="F:tRNA-2-methylthio-N(6)-dimethylallyladenosine(37) synthase activity"/>
    <property type="evidence" value="ECO:0007669"/>
    <property type="project" value="UniProtKB-EC"/>
</dbReference>
<evidence type="ECO:0000256" key="3">
    <source>
        <dbReference type="ARBA" id="ARBA00022490"/>
    </source>
</evidence>
<comment type="subcellular location">
    <subcellularLocation>
        <location evidence="10">Cytoplasm</location>
    </subcellularLocation>
</comment>
<dbReference type="PROSITE" id="PS51918">
    <property type="entry name" value="RADICAL_SAM"/>
    <property type="match status" value="1"/>
</dbReference>
<feature type="binding site" evidence="10">
    <location>
        <position position="156"/>
    </location>
    <ligand>
        <name>[4Fe-4S] cluster</name>
        <dbReference type="ChEBI" id="CHEBI:49883"/>
        <label>2</label>
        <note>4Fe-4S-S-AdoMet</note>
    </ligand>
</feature>
<evidence type="ECO:0000256" key="9">
    <source>
        <dbReference type="ARBA" id="ARBA00051425"/>
    </source>
</evidence>
<dbReference type="RefSeq" id="WP_132241625.1">
    <property type="nucleotide sequence ID" value="NZ_SLWV01000001.1"/>
</dbReference>
<comment type="similarity">
    <text evidence="10">Belongs to the methylthiotransferase family. RimO subfamily.</text>
</comment>
<reference evidence="14 15" key="1">
    <citation type="submission" date="2019-03" db="EMBL/GenBank/DDBJ databases">
        <title>Genomic Encyclopedia of Type Strains, Phase IV (KMG-IV): sequencing the most valuable type-strain genomes for metagenomic binning, comparative biology and taxonomic classification.</title>
        <authorList>
            <person name="Goeker M."/>
        </authorList>
    </citation>
    <scope>NUCLEOTIDE SEQUENCE [LARGE SCALE GENOMIC DNA]</scope>
    <source>
        <strain evidence="14 15">DSM 102940</strain>
    </source>
</reference>
<dbReference type="InterPro" id="IPR020612">
    <property type="entry name" value="Methylthiotransferase_CS"/>
</dbReference>
<dbReference type="OrthoDB" id="9805215at2"/>
<evidence type="ECO:0000259" key="13">
    <source>
        <dbReference type="PROSITE" id="PS51918"/>
    </source>
</evidence>
<comment type="function">
    <text evidence="1">Catalyzes the methylthiolation of N6-(dimethylallyl)adenosine (i(6)A), leading to the formation of 2-methylthio-N6-(dimethylallyl)adenosine (ms(2)i(6)A) at position 37 in tRNAs that read codons beginning with uridine.</text>
</comment>
<dbReference type="GO" id="GO:0051539">
    <property type="term" value="F:4 iron, 4 sulfur cluster binding"/>
    <property type="evidence" value="ECO:0007669"/>
    <property type="project" value="UniProtKB-UniRule"/>
</dbReference>
<dbReference type="Pfam" id="PF18693">
    <property type="entry name" value="TRAM_2"/>
    <property type="match status" value="1"/>
</dbReference>
<comment type="caution">
    <text evidence="14">The sequence shown here is derived from an EMBL/GenBank/DDBJ whole genome shotgun (WGS) entry which is preliminary data.</text>
</comment>
<evidence type="ECO:0000256" key="1">
    <source>
        <dbReference type="ARBA" id="ARBA00003234"/>
    </source>
</evidence>
<dbReference type="NCBIfam" id="TIGR00089">
    <property type="entry name" value="MiaB/RimO family radical SAM methylthiotransferase"/>
    <property type="match status" value="1"/>
</dbReference>
<feature type="binding site" evidence="10">
    <location>
        <position position="82"/>
    </location>
    <ligand>
        <name>[4Fe-4S] cluster</name>
        <dbReference type="ChEBI" id="CHEBI:49883"/>
        <label>1</label>
    </ligand>
</feature>
<keyword evidence="14" id="KW-0689">Ribosomal protein</keyword>
<keyword evidence="14" id="KW-0687">Ribonucleoprotein</keyword>
<dbReference type="HAMAP" id="MF_01865">
    <property type="entry name" value="MTTase_RimO"/>
    <property type="match status" value="1"/>
</dbReference>
<dbReference type="FunFam" id="3.40.50.12160:FF:000003">
    <property type="entry name" value="CDK5 regulatory subunit-associated protein 1"/>
    <property type="match status" value="1"/>
</dbReference>
<dbReference type="GO" id="GO:0103039">
    <property type="term" value="F:protein methylthiotransferase activity"/>
    <property type="evidence" value="ECO:0007669"/>
    <property type="project" value="UniProtKB-EC"/>
</dbReference>
<dbReference type="InterPro" id="IPR012340">
    <property type="entry name" value="NA-bd_OB-fold"/>
</dbReference>
<keyword evidence="7 10" id="KW-0408">Iron</keyword>
<dbReference type="PROSITE" id="PS51449">
    <property type="entry name" value="MTTASE_N"/>
    <property type="match status" value="1"/>
</dbReference>
<comment type="catalytic activity">
    <reaction evidence="9">
        <text>N(6)-dimethylallyladenosine(37) in tRNA + (sulfur carrier)-SH + AH2 + 2 S-adenosyl-L-methionine = 2-methylsulfanyl-N(6)-dimethylallyladenosine(37) in tRNA + (sulfur carrier)-H + 5'-deoxyadenosine + L-methionine + A + S-adenosyl-L-homocysteine + 2 H(+)</text>
        <dbReference type="Rhea" id="RHEA:37067"/>
        <dbReference type="Rhea" id="RHEA-COMP:10375"/>
        <dbReference type="Rhea" id="RHEA-COMP:10376"/>
        <dbReference type="Rhea" id="RHEA-COMP:14737"/>
        <dbReference type="Rhea" id="RHEA-COMP:14739"/>
        <dbReference type="ChEBI" id="CHEBI:13193"/>
        <dbReference type="ChEBI" id="CHEBI:15378"/>
        <dbReference type="ChEBI" id="CHEBI:17319"/>
        <dbReference type="ChEBI" id="CHEBI:17499"/>
        <dbReference type="ChEBI" id="CHEBI:29917"/>
        <dbReference type="ChEBI" id="CHEBI:57844"/>
        <dbReference type="ChEBI" id="CHEBI:57856"/>
        <dbReference type="ChEBI" id="CHEBI:59789"/>
        <dbReference type="ChEBI" id="CHEBI:64428"/>
        <dbReference type="ChEBI" id="CHEBI:74415"/>
        <dbReference type="ChEBI" id="CHEBI:74417"/>
        <dbReference type="EC" id="2.8.4.3"/>
    </reaction>
</comment>
<dbReference type="PROSITE" id="PS01278">
    <property type="entry name" value="MTTASE_RADICAL"/>
    <property type="match status" value="1"/>
</dbReference>
<evidence type="ECO:0000256" key="10">
    <source>
        <dbReference type="HAMAP-Rule" id="MF_01865"/>
    </source>
</evidence>
<dbReference type="Gene3D" id="3.40.50.12160">
    <property type="entry name" value="Methylthiotransferase, N-terminal domain"/>
    <property type="match status" value="1"/>
</dbReference>
<protein>
    <recommendedName>
        <fullName evidence="10">Ribosomal protein uS12 methylthiotransferase RimO</fullName>
        <shortName evidence="10">uS12 MTTase</shortName>
        <shortName evidence="10">uS12 methylthiotransferase</shortName>
        <ecNumber evidence="10">2.8.4.4</ecNumber>
    </recommendedName>
    <alternativeName>
        <fullName evidence="10">Ribosomal protein uS12 (aspartate-C(3))-methylthiotransferase</fullName>
    </alternativeName>
    <alternativeName>
        <fullName evidence="10">Ribosome maturation factor RimO</fullName>
    </alternativeName>
</protein>
<keyword evidence="15" id="KW-1185">Reference proteome</keyword>
<dbReference type="GO" id="GO:0046872">
    <property type="term" value="F:metal ion binding"/>
    <property type="evidence" value="ECO:0007669"/>
    <property type="project" value="UniProtKB-KW"/>
</dbReference>
<comment type="cofactor">
    <cofactor evidence="10">
        <name>[4Fe-4S] cluster</name>
        <dbReference type="ChEBI" id="CHEBI:49883"/>
    </cofactor>
    <text evidence="10">Binds 2 [4Fe-4S] clusters. One cluster is coordinated with 3 cysteines and an exchangeable S-adenosyl-L-methionine.</text>
</comment>
<comment type="catalytic activity">
    <reaction evidence="10">
        <text>L-aspartate(89)-[ribosomal protein uS12]-hydrogen + (sulfur carrier)-SH + AH2 + 2 S-adenosyl-L-methionine = 3-methylsulfanyl-L-aspartate(89)-[ribosomal protein uS12]-hydrogen + (sulfur carrier)-H + 5'-deoxyadenosine + L-methionine + A + S-adenosyl-L-homocysteine + 2 H(+)</text>
        <dbReference type="Rhea" id="RHEA:37087"/>
        <dbReference type="Rhea" id="RHEA-COMP:10460"/>
        <dbReference type="Rhea" id="RHEA-COMP:10461"/>
        <dbReference type="Rhea" id="RHEA-COMP:14737"/>
        <dbReference type="Rhea" id="RHEA-COMP:14739"/>
        <dbReference type="ChEBI" id="CHEBI:13193"/>
        <dbReference type="ChEBI" id="CHEBI:15378"/>
        <dbReference type="ChEBI" id="CHEBI:17319"/>
        <dbReference type="ChEBI" id="CHEBI:17499"/>
        <dbReference type="ChEBI" id="CHEBI:29917"/>
        <dbReference type="ChEBI" id="CHEBI:29961"/>
        <dbReference type="ChEBI" id="CHEBI:57844"/>
        <dbReference type="ChEBI" id="CHEBI:57856"/>
        <dbReference type="ChEBI" id="CHEBI:59789"/>
        <dbReference type="ChEBI" id="CHEBI:64428"/>
        <dbReference type="ChEBI" id="CHEBI:73599"/>
        <dbReference type="EC" id="2.8.4.4"/>
    </reaction>
</comment>
<dbReference type="PROSITE" id="PS50926">
    <property type="entry name" value="TRAM"/>
    <property type="match status" value="1"/>
</dbReference>
<evidence type="ECO:0000313" key="15">
    <source>
        <dbReference type="Proteomes" id="UP000294919"/>
    </source>
</evidence>
<dbReference type="CDD" id="cd01335">
    <property type="entry name" value="Radical_SAM"/>
    <property type="match status" value="1"/>
</dbReference>
<evidence type="ECO:0000256" key="2">
    <source>
        <dbReference type="ARBA" id="ARBA00022485"/>
    </source>
</evidence>
<dbReference type="InterPro" id="IPR005839">
    <property type="entry name" value="Methylthiotransferase"/>
</dbReference>
<dbReference type="EC" id="2.8.4.4" evidence="10"/>
<feature type="binding site" evidence="10">
    <location>
        <position position="160"/>
    </location>
    <ligand>
        <name>[4Fe-4S] cluster</name>
        <dbReference type="ChEBI" id="CHEBI:49883"/>
        <label>2</label>
        <note>4Fe-4S-S-AdoMet</note>
    </ligand>
</feature>
<dbReference type="Pfam" id="PF04055">
    <property type="entry name" value="Radical_SAM"/>
    <property type="match status" value="1"/>
</dbReference>
<keyword evidence="3 10" id="KW-0963">Cytoplasm</keyword>
<comment type="function">
    <text evidence="10">Catalyzes the methylthiolation of an aspartic acid residue of ribosomal protein uS12.</text>
</comment>
<dbReference type="Pfam" id="PF00919">
    <property type="entry name" value="UPF0004"/>
    <property type="match status" value="1"/>
</dbReference>
<feature type="binding site" evidence="10">
    <location>
        <position position="12"/>
    </location>
    <ligand>
        <name>[4Fe-4S] cluster</name>
        <dbReference type="ChEBI" id="CHEBI:49883"/>
        <label>1</label>
    </ligand>
</feature>
<dbReference type="GO" id="GO:0005840">
    <property type="term" value="C:ribosome"/>
    <property type="evidence" value="ECO:0007669"/>
    <property type="project" value="UniProtKB-KW"/>
</dbReference>
<evidence type="ECO:0000256" key="4">
    <source>
        <dbReference type="ARBA" id="ARBA00022679"/>
    </source>
</evidence>
<dbReference type="EMBL" id="SLWV01000001">
    <property type="protein sequence ID" value="TCO79885.1"/>
    <property type="molecule type" value="Genomic_DNA"/>
</dbReference>
<feature type="binding site" evidence="10">
    <location>
        <position position="163"/>
    </location>
    <ligand>
        <name>[4Fe-4S] cluster</name>
        <dbReference type="ChEBI" id="CHEBI:49883"/>
        <label>2</label>
        <note>4Fe-4S-S-AdoMet</note>
    </ligand>
</feature>
<evidence type="ECO:0000256" key="7">
    <source>
        <dbReference type="ARBA" id="ARBA00023004"/>
    </source>
</evidence>
<keyword evidence="6 10" id="KW-0479">Metal-binding</keyword>
<dbReference type="FunFam" id="3.80.30.20:FF:000001">
    <property type="entry name" value="tRNA-2-methylthio-N(6)-dimethylallyladenosine synthase 2"/>
    <property type="match status" value="1"/>
</dbReference>
<dbReference type="SMART" id="SM00729">
    <property type="entry name" value="Elp3"/>
    <property type="match status" value="1"/>
</dbReference>
<feature type="domain" description="Radical SAM core" evidence="13">
    <location>
        <begin position="142"/>
        <end position="372"/>
    </location>
</feature>
<gene>
    <name evidence="10" type="primary">rimO</name>
    <name evidence="14" type="ORF">EV214_101119</name>
</gene>
<dbReference type="Gene3D" id="2.40.50.140">
    <property type="entry name" value="Nucleic acid-binding proteins"/>
    <property type="match status" value="1"/>
</dbReference>
<dbReference type="SFLD" id="SFLDG01061">
    <property type="entry name" value="methylthiotransferase"/>
    <property type="match status" value="1"/>
</dbReference>
<dbReference type="InterPro" id="IPR006638">
    <property type="entry name" value="Elp3/MiaA/NifB-like_rSAM"/>
</dbReference>
<dbReference type="SFLD" id="SFLDS00029">
    <property type="entry name" value="Radical_SAM"/>
    <property type="match status" value="1"/>
</dbReference>
<evidence type="ECO:0000256" key="6">
    <source>
        <dbReference type="ARBA" id="ARBA00022723"/>
    </source>
</evidence>
<dbReference type="GO" id="GO:0035599">
    <property type="term" value="F:aspartic acid methylthiotransferase activity"/>
    <property type="evidence" value="ECO:0007669"/>
    <property type="project" value="TreeGrafter"/>
</dbReference>
<dbReference type="SFLD" id="SFLDF00274">
    <property type="entry name" value="ribosomal_protein_S12_methylth"/>
    <property type="match status" value="1"/>
</dbReference>
<dbReference type="NCBIfam" id="TIGR01125">
    <property type="entry name" value="30S ribosomal protein S12 methylthiotransferase RimO"/>
    <property type="match status" value="1"/>
</dbReference>
<evidence type="ECO:0000313" key="14">
    <source>
        <dbReference type="EMBL" id="TCO79885.1"/>
    </source>
</evidence>
<feature type="domain" description="MTTase N-terminal" evidence="12">
    <location>
        <begin position="3"/>
        <end position="119"/>
    </location>
</feature>
<feature type="binding site" evidence="10">
    <location>
        <position position="48"/>
    </location>
    <ligand>
        <name>[4Fe-4S] cluster</name>
        <dbReference type="ChEBI" id="CHEBI:49883"/>
        <label>1</label>
    </ligand>
</feature>
<dbReference type="PANTHER" id="PTHR43837:SF1">
    <property type="entry name" value="RIBOSOMAL PROTEIN US12 METHYLTHIOTRANSFERASE RIMO"/>
    <property type="match status" value="1"/>
</dbReference>
<feature type="domain" description="TRAM" evidence="11">
    <location>
        <begin position="375"/>
        <end position="442"/>
    </location>
</feature>
<evidence type="ECO:0000259" key="11">
    <source>
        <dbReference type="PROSITE" id="PS50926"/>
    </source>
</evidence>
<dbReference type="InterPro" id="IPR023404">
    <property type="entry name" value="rSAM_horseshoe"/>
</dbReference>
<dbReference type="InterPro" id="IPR007197">
    <property type="entry name" value="rSAM"/>
</dbReference>
<dbReference type="SFLD" id="SFLDG01082">
    <property type="entry name" value="B12-binding_domain_containing"/>
    <property type="match status" value="1"/>
</dbReference>
<evidence type="ECO:0000259" key="12">
    <source>
        <dbReference type="PROSITE" id="PS51449"/>
    </source>
</evidence>
<dbReference type="InterPro" id="IPR013848">
    <property type="entry name" value="Methylthiotransferase_N"/>
</dbReference>
<keyword evidence="5 10" id="KW-0949">S-adenosyl-L-methionine</keyword>
<dbReference type="InterPro" id="IPR002792">
    <property type="entry name" value="TRAM_dom"/>
</dbReference>
<dbReference type="InterPro" id="IPR058240">
    <property type="entry name" value="rSAM_sf"/>
</dbReference>
<dbReference type="PANTHER" id="PTHR43837">
    <property type="entry name" value="RIBOSOMAL PROTEIN S12 METHYLTHIOTRANSFERASE RIMO"/>
    <property type="match status" value="1"/>
</dbReference>
<proteinExistence type="inferred from homology"/>
<sequence>MNLKVSIESLGCAKNLVDSEVMMGLLSQYKYQLTNDKYEADIIIINTCGFIEAAKQESINTIIELGSLKKDGNCKLLVVSGCLAERYSKDLLEELPEVDAVIGTGNYPEIIKVIDDTLKGKKVVKSGNINIEISEDLPRILSTPSYTAYLKIAEGCDNHCTYCIIPKLRGVYRSRKMEYIIEEAKELAKNGVQEVILIAQDTSTYGIDLYGEIKLPALLKKLAKIEGLKWIRILYCYPDQVSDELIAVMAEESKICKYLDLPIQHCNNNVLKRMNRQTTKEHILRVINKLRESIKDMHLRTSLIVGFPGETEEDFNELKEFVKEVKFDRLGVFTYSQEEDTPAAKFSDQIPEEIKEERRNEIMHIQKEISFQKNREKIENIYDILIEEQVEEYVYIGRTAYDSPEVDGVVYFNATNTLNLGELVKVRITDTLEYDLLGEIVDEPCE</sequence>
<keyword evidence="4 10" id="KW-0808">Transferase</keyword>
<dbReference type="Proteomes" id="UP000294919">
    <property type="component" value="Unassembled WGS sequence"/>
</dbReference>
<keyword evidence="8 10" id="KW-0411">Iron-sulfur</keyword>
<dbReference type="InterPro" id="IPR005840">
    <property type="entry name" value="Ribosomal_uS12_MeSTrfase_RimO"/>
</dbReference>
<dbReference type="AlphaFoldDB" id="A0A4R2LKH8"/>
<dbReference type="InterPro" id="IPR038135">
    <property type="entry name" value="Methylthiotransferase_N_sf"/>
</dbReference>
<evidence type="ECO:0000256" key="5">
    <source>
        <dbReference type="ARBA" id="ARBA00022691"/>
    </source>
</evidence>
<accession>A0A4R2LKH8</accession>
<dbReference type="SUPFAM" id="SSF102114">
    <property type="entry name" value="Radical SAM enzymes"/>
    <property type="match status" value="1"/>
</dbReference>
<name>A0A4R2LKH8_9FIRM</name>
<dbReference type="GO" id="GO:0005829">
    <property type="term" value="C:cytosol"/>
    <property type="evidence" value="ECO:0007669"/>
    <property type="project" value="TreeGrafter"/>
</dbReference>
<keyword evidence="2 10" id="KW-0004">4Fe-4S</keyword>
<evidence type="ECO:0000256" key="8">
    <source>
        <dbReference type="ARBA" id="ARBA00023014"/>
    </source>
</evidence>